<feature type="compositionally biased region" description="Low complexity" evidence="1">
    <location>
        <begin position="74"/>
        <end position="85"/>
    </location>
</feature>
<reference evidence="2 3" key="1">
    <citation type="submission" date="2016-08" db="EMBL/GenBank/DDBJ databases">
        <authorList>
            <person name="Seilhamer J.J."/>
        </authorList>
    </citation>
    <scope>NUCLEOTIDE SEQUENCE [LARGE SCALE GENOMIC DNA]</scope>
    <source>
        <strain evidence="2 3">BRTC-1</strain>
    </source>
</reference>
<sequence length="172" mass="18799">MISQPEKYPNPTPNAFECQNCGREFVSIPMYTSSVLTHGVPNSPQYAQRNTTRIKWGIVIIMLLAAVSYSWLKQPQPKNSSSQSPTATAKSSTNPPSHTVTPSKTTSAPIPPVAETSAQHPVEKSNRPSEHHQAQETIAHSHNPDDTLSIKIESKASDTTPQQHAEHPTTMP</sequence>
<evidence type="ECO:0000256" key="1">
    <source>
        <dbReference type="SAM" id="MobiDB-lite"/>
    </source>
</evidence>
<dbReference type="AlphaFoldDB" id="A0A1B2M0V4"/>
<feature type="region of interest" description="Disordered" evidence="1">
    <location>
        <begin position="74"/>
        <end position="172"/>
    </location>
</feature>
<gene>
    <name evidence="2" type="ORF">BFG52_10815</name>
</gene>
<proteinExistence type="predicted"/>
<accession>A0A1B2M0V4</accession>
<dbReference type="Proteomes" id="UP000093391">
    <property type="component" value="Chromosome"/>
</dbReference>
<dbReference type="RefSeq" id="WP_067555913.1">
    <property type="nucleotide sequence ID" value="NZ_CP016895.1"/>
</dbReference>
<keyword evidence="3" id="KW-1185">Reference proteome</keyword>
<protein>
    <submittedName>
        <fullName evidence="2">Uncharacterized protein</fullName>
    </submittedName>
</protein>
<name>A0A1B2M0V4_9GAMM</name>
<feature type="compositionally biased region" description="Basic and acidic residues" evidence="1">
    <location>
        <begin position="121"/>
        <end position="134"/>
    </location>
</feature>
<evidence type="ECO:0000313" key="3">
    <source>
        <dbReference type="Proteomes" id="UP000093391"/>
    </source>
</evidence>
<dbReference type="KEGG" id="ala:BFG52_10815"/>
<feature type="compositionally biased region" description="Polar residues" evidence="1">
    <location>
        <begin position="86"/>
        <end position="108"/>
    </location>
</feature>
<organism evidence="2 3">
    <name type="scientific">Acinetobacter larvae</name>
    <dbReference type="NCBI Taxonomy" id="1789224"/>
    <lineage>
        <taxon>Bacteria</taxon>
        <taxon>Pseudomonadati</taxon>
        <taxon>Pseudomonadota</taxon>
        <taxon>Gammaproteobacteria</taxon>
        <taxon>Moraxellales</taxon>
        <taxon>Moraxellaceae</taxon>
        <taxon>Acinetobacter</taxon>
    </lineage>
</organism>
<evidence type="ECO:0000313" key="2">
    <source>
        <dbReference type="EMBL" id="AOA58791.1"/>
    </source>
</evidence>
<dbReference type="EMBL" id="CP016895">
    <property type="protein sequence ID" value="AOA58791.1"/>
    <property type="molecule type" value="Genomic_DNA"/>
</dbReference>